<dbReference type="Pfam" id="PF17274">
    <property type="entry name" value="DUF5339"/>
    <property type="match status" value="1"/>
</dbReference>
<feature type="signal peptide" evidence="1">
    <location>
        <begin position="1"/>
        <end position="25"/>
    </location>
</feature>
<dbReference type="RefSeq" id="WP_132500505.1">
    <property type="nucleotide sequence ID" value="NZ_LVXA01000001.1"/>
</dbReference>
<evidence type="ECO:0000313" key="2">
    <source>
        <dbReference type="EMBL" id="TCP18903.1"/>
    </source>
</evidence>
<organism evidence="2 3">
    <name type="scientific">Nicoletella semolina</name>
    <dbReference type="NCBI Taxonomy" id="271160"/>
    <lineage>
        <taxon>Bacteria</taxon>
        <taxon>Pseudomonadati</taxon>
        <taxon>Pseudomonadota</taxon>
        <taxon>Gammaproteobacteria</taxon>
        <taxon>Pasteurellales</taxon>
        <taxon>Pasteurellaceae</taxon>
        <taxon>Nicoletella</taxon>
    </lineage>
</organism>
<dbReference type="InterPro" id="IPR020493">
    <property type="entry name" value="Uncharacterised_HI0310"/>
</dbReference>
<accession>A0A4R2NCM0</accession>
<dbReference type="EMBL" id="SLXJ01000001">
    <property type="protein sequence ID" value="TCP18903.1"/>
    <property type="molecule type" value="Genomic_DNA"/>
</dbReference>
<gene>
    <name evidence="2" type="ORF">EV693_101170</name>
</gene>
<feature type="chain" id="PRO_5020299897" evidence="1">
    <location>
        <begin position="26"/>
        <end position="111"/>
    </location>
</feature>
<evidence type="ECO:0000256" key="1">
    <source>
        <dbReference type="SAM" id="SignalP"/>
    </source>
</evidence>
<name>A0A4R2NCM0_9PAST</name>
<comment type="caution">
    <text evidence="2">The sequence shown here is derived from an EMBL/GenBank/DDBJ whole genome shotgun (WGS) entry which is preliminary data.</text>
</comment>
<sequence length="111" mass="12391">MKKNNVLNLLITTGLALFIASFASASTSSSLPSKVSKQPANKFTHQCLLMFKEAEKLIRDAEKQPGTHPKVKNMKNKLLESKQKIAKMDSTLQEKSCNKGLIALNNLRQKY</sequence>
<keyword evidence="3" id="KW-1185">Reference proteome</keyword>
<proteinExistence type="predicted"/>
<dbReference type="AlphaFoldDB" id="A0A4R2NCM0"/>
<protein>
    <submittedName>
        <fullName evidence="2">Uncharacterized protein</fullName>
    </submittedName>
</protein>
<dbReference type="Proteomes" id="UP000295537">
    <property type="component" value="Unassembled WGS sequence"/>
</dbReference>
<keyword evidence="1" id="KW-0732">Signal</keyword>
<reference evidence="2 3" key="1">
    <citation type="submission" date="2019-03" db="EMBL/GenBank/DDBJ databases">
        <title>Genomic Encyclopedia of Type Strains, Phase IV (KMG-IV): sequencing the most valuable type-strain genomes for metagenomic binning, comparative biology and taxonomic classification.</title>
        <authorList>
            <person name="Goeker M."/>
        </authorList>
    </citation>
    <scope>NUCLEOTIDE SEQUENCE [LARGE SCALE GENOMIC DNA]</scope>
    <source>
        <strain evidence="2 3">DSM 16380</strain>
    </source>
</reference>
<evidence type="ECO:0000313" key="3">
    <source>
        <dbReference type="Proteomes" id="UP000295537"/>
    </source>
</evidence>
<dbReference type="OrthoDB" id="5690714at2"/>